<dbReference type="RefSeq" id="WP_003468023.1">
    <property type="nucleotide sequence ID" value="NZ_AP026870.1"/>
</dbReference>
<keyword evidence="1" id="KW-0732">Signal</keyword>
<proteinExistence type="predicted"/>
<name>A0AB35S5H1_CLOPF</name>
<organism evidence="2 3">
    <name type="scientific">Clostridium perfringens</name>
    <dbReference type="NCBI Taxonomy" id="1502"/>
    <lineage>
        <taxon>Bacteria</taxon>
        <taxon>Bacillati</taxon>
        <taxon>Bacillota</taxon>
        <taxon>Clostridia</taxon>
        <taxon>Eubacteriales</taxon>
        <taxon>Clostridiaceae</taxon>
        <taxon>Clostridium</taxon>
    </lineage>
</organism>
<reference evidence="2 3" key="1">
    <citation type="journal article" date="2018" name="BMC Genomics">
        <title>Whole genome analysis reveals the diversity and evolutionary relationships between necrotic enteritis-causing strains of Clostridium perfringens.</title>
        <authorList>
            <person name="Lacey J.A."/>
            <person name="Allnutt T.R."/>
            <person name="Vezina B."/>
            <person name="Van T.T.H."/>
            <person name="Stent T."/>
            <person name="Han X."/>
            <person name="Rood J.I."/>
            <person name="Wade B."/>
            <person name="Keyburn A.L."/>
            <person name="Seeman T."/>
            <person name="Chen H."/>
            <person name="Haring V."/>
            <person name="Johanesen P.A."/>
            <person name="Lyras D."/>
            <person name="Moore R.J."/>
        </authorList>
    </citation>
    <scope>NUCLEOTIDE SEQUENCE [LARGE SCALE GENOMIC DNA]</scope>
    <source>
        <strain evidence="2 3">EUR-NE15</strain>
    </source>
</reference>
<protein>
    <recommendedName>
        <fullName evidence="4">Lipoprotein</fullName>
    </recommendedName>
</protein>
<accession>A0AB35S5H1</accession>
<dbReference type="EMBL" id="PJTB01000002">
    <property type="protein sequence ID" value="PWX40276.1"/>
    <property type="molecule type" value="Genomic_DNA"/>
</dbReference>
<feature type="signal peptide" evidence="1">
    <location>
        <begin position="1"/>
        <end position="19"/>
    </location>
</feature>
<evidence type="ECO:0008006" key="4">
    <source>
        <dbReference type="Google" id="ProtNLM"/>
    </source>
</evidence>
<evidence type="ECO:0000313" key="3">
    <source>
        <dbReference type="Proteomes" id="UP000247117"/>
    </source>
</evidence>
<dbReference type="Proteomes" id="UP000247117">
    <property type="component" value="Unassembled WGS sequence"/>
</dbReference>
<evidence type="ECO:0000256" key="1">
    <source>
        <dbReference type="SAM" id="SignalP"/>
    </source>
</evidence>
<gene>
    <name evidence="2" type="ORF">CYK91_09060</name>
</gene>
<sequence length="286" mass="32430">MIKKIVVAVGLAFSLSFLVGCGNKSLVEQGKAAIKQGNYEEATAIFKAASEEDSKDKEEAESLYDLTYNYVISNKAYNEFKLDVALDSLKKVEENKNKELMKEDITSLKEEISKDKSVLDDFYSSMEKVNDLESEGKISEARDLLNKSLKNISYLGENVKELIASGNSKLKNLDEKLDKKEIVKEDINKEDNNKEEKTDSSEKNNKELANKALETVKNLGVVKKDQYLELKSDEVYDLGDGSYGFIVNKYYYPEGKPEPAFICQYLVDKESWKVKEVKEGIKKELN</sequence>
<dbReference type="AlphaFoldDB" id="A0AB35S5H1"/>
<evidence type="ECO:0000313" key="2">
    <source>
        <dbReference type="EMBL" id="PWX40276.1"/>
    </source>
</evidence>
<comment type="caution">
    <text evidence="2">The sequence shown here is derived from an EMBL/GenBank/DDBJ whole genome shotgun (WGS) entry which is preliminary data.</text>
</comment>
<feature type="chain" id="PRO_5044478901" description="Lipoprotein" evidence="1">
    <location>
        <begin position="20"/>
        <end position="286"/>
    </location>
</feature>
<dbReference type="PROSITE" id="PS51257">
    <property type="entry name" value="PROKAR_LIPOPROTEIN"/>
    <property type="match status" value="1"/>
</dbReference>